<evidence type="ECO:0000256" key="6">
    <source>
        <dbReference type="ARBA" id="ARBA00053742"/>
    </source>
</evidence>
<dbReference type="Gene3D" id="3.10.180.10">
    <property type="entry name" value="2,3-Dihydroxybiphenyl 1,2-Dioxygenase, domain 1"/>
    <property type="match status" value="1"/>
</dbReference>
<dbReference type="OrthoDB" id="16820at2759"/>
<dbReference type="EC" id="5.1.99.1" evidence="7"/>
<evidence type="ECO:0000313" key="11">
    <source>
        <dbReference type="EMBL" id="KRY34734.1"/>
    </source>
</evidence>
<evidence type="ECO:0000256" key="1">
    <source>
        <dbReference type="ARBA" id="ARBA00009308"/>
    </source>
</evidence>
<comment type="catalytic activity">
    <reaction evidence="5">
        <text>(R)-methylmalonyl-CoA = (S)-methylmalonyl-CoA</text>
        <dbReference type="Rhea" id="RHEA:20553"/>
        <dbReference type="ChEBI" id="CHEBI:57326"/>
        <dbReference type="ChEBI" id="CHEBI:57327"/>
        <dbReference type="EC" id="5.1.99.1"/>
    </reaction>
    <physiologicalReaction direction="right-to-left" evidence="5">
        <dbReference type="Rhea" id="RHEA:20555"/>
    </physiologicalReaction>
</comment>
<dbReference type="InterPro" id="IPR017515">
    <property type="entry name" value="MeMalonyl-CoA_epimerase"/>
</dbReference>
<evidence type="ECO:0000313" key="12">
    <source>
        <dbReference type="Proteomes" id="UP000054776"/>
    </source>
</evidence>
<proteinExistence type="inferred from homology"/>
<dbReference type="Proteomes" id="UP000054776">
    <property type="component" value="Unassembled WGS sequence"/>
</dbReference>
<dbReference type="SUPFAM" id="SSF54593">
    <property type="entry name" value="Glyoxalase/Bleomycin resistance protein/Dihydroxybiphenyl dioxygenase"/>
    <property type="match status" value="1"/>
</dbReference>
<feature type="non-terminal residue" evidence="11">
    <location>
        <position position="246"/>
    </location>
</feature>
<accession>A0A0V1BCS8</accession>
<keyword evidence="4" id="KW-0170">Cobalt</keyword>
<comment type="caution">
    <text evidence="11">The sequence shown here is derived from an EMBL/GenBank/DDBJ whole genome shotgun (WGS) entry which is preliminary data.</text>
</comment>
<keyword evidence="12" id="KW-1185">Reference proteome</keyword>
<evidence type="ECO:0000256" key="8">
    <source>
        <dbReference type="ARBA" id="ARBA00071337"/>
    </source>
</evidence>
<dbReference type="GO" id="GO:0046872">
    <property type="term" value="F:metal ion binding"/>
    <property type="evidence" value="ECO:0007669"/>
    <property type="project" value="UniProtKB-KW"/>
</dbReference>
<dbReference type="InterPro" id="IPR029068">
    <property type="entry name" value="Glyas_Bleomycin-R_OHBP_Dase"/>
</dbReference>
<dbReference type="eggNOG" id="KOG2944">
    <property type="taxonomic scope" value="Eukaryota"/>
</dbReference>
<feature type="domain" description="VOC" evidence="10">
    <location>
        <begin position="37"/>
        <end position="164"/>
    </location>
</feature>
<comment type="similarity">
    <text evidence="1">Belongs to the methylmalonyl-CoA epimerase family.</text>
</comment>
<sequence length="246" mass="27407">MSLWRIGGLMKRDDFRYLKKFSTSAVAFADDAFSLGKLNHVAIACPDLKKAADFYKNILGAEVSEPVNLPNHGVTTVFVNLGNSKIELLHPLGDKSPISGYLKKNTLGGMHHICVEVDNIEKAIANVKSKGIKCLAEKASIGAHGKPVMFLHPKDCNGATVRNDDIMLIHKLHQLEKEIFMKKQNIRENLLKRNMEYSELYCRSFSLPRCLKFTRVKPSAPWYESGLSASCKIVPCAYTLAKVDNA</sequence>
<dbReference type="CDD" id="cd07249">
    <property type="entry name" value="MMCE"/>
    <property type="match status" value="1"/>
</dbReference>
<evidence type="ECO:0000256" key="2">
    <source>
        <dbReference type="ARBA" id="ARBA00022723"/>
    </source>
</evidence>
<evidence type="ECO:0000256" key="9">
    <source>
        <dbReference type="ARBA" id="ARBA00081771"/>
    </source>
</evidence>
<name>A0A0V1BCS8_TRISP</name>
<evidence type="ECO:0000256" key="5">
    <source>
        <dbReference type="ARBA" id="ARBA00050406"/>
    </source>
</evidence>
<dbReference type="PANTHER" id="PTHR43048:SF3">
    <property type="entry name" value="METHYLMALONYL-COA EPIMERASE, MITOCHONDRIAL"/>
    <property type="match status" value="1"/>
</dbReference>
<gene>
    <name evidence="11" type="primary">MCEE</name>
    <name evidence="11" type="ORF">T01_11643</name>
</gene>
<dbReference type="Pfam" id="PF13669">
    <property type="entry name" value="Glyoxalase_4"/>
    <property type="match status" value="1"/>
</dbReference>
<dbReference type="FunFam" id="3.10.180.10:FF:000003">
    <property type="entry name" value="Methylmalonyl-CoA epimerase, mitochondrial"/>
    <property type="match status" value="1"/>
</dbReference>
<evidence type="ECO:0000259" key="10">
    <source>
        <dbReference type="PROSITE" id="PS51819"/>
    </source>
</evidence>
<dbReference type="PANTHER" id="PTHR43048">
    <property type="entry name" value="METHYLMALONYL-COA EPIMERASE"/>
    <property type="match status" value="1"/>
</dbReference>
<dbReference type="PROSITE" id="PS51819">
    <property type="entry name" value="VOC"/>
    <property type="match status" value="1"/>
</dbReference>
<evidence type="ECO:0000256" key="3">
    <source>
        <dbReference type="ARBA" id="ARBA00023235"/>
    </source>
</evidence>
<dbReference type="EMBL" id="JYDH01000062">
    <property type="protein sequence ID" value="KRY34734.1"/>
    <property type="molecule type" value="Genomic_DNA"/>
</dbReference>
<dbReference type="GO" id="GO:0004493">
    <property type="term" value="F:methylmalonyl-CoA epimerase activity"/>
    <property type="evidence" value="ECO:0007669"/>
    <property type="project" value="UniProtKB-EC"/>
</dbReference>
<reference evidence="11 12" key="1">
    <citation type="submission" date="2015-01" db="EMBL/GenBank/DDBJ databases">
        <title>Evolution of Trichinella species and genotypes.</title>
        <authorList>
            <person name="Korhonen P.K."/>
            <person name="Edoardo P."/>
            <person name="Giuseppe L.R."/>
            <person name="Gasser R.B."/>
        </authorList>
    </citation>
    <scope>NUCLEOTIDE SEQUENCE [LARGE SCALE GENOMIC DNA]</scope>
    <source>
        <strain evidence="11">ISS3</strain>
    </source>
</reference>
<dbReference type="GO" id="GO:0046491">
    <property type="term" value="P:L-methylmalonyl-CoA metabolic process"/>
    <property type="evidence" value="ECO:0007669"/>
    <property type="project" value="TreeGrafter"/>
</dbReference>
<evidence type="ECO:0000256" key="4">
    <source>
        <dbReference type="ARBA" id="ARBA00023285"/>
    </source>
</evidence>
<dbReference type="NCBIfam" id="TIGR03081">
    <property type="entry name" value="metmalonyl_epim"/>
    <property type="match status" value="1"/>
</dbReference>
<comment type="function">
    <text evidence="6">Methylmalonyl-CoA epimerase involved in propionyl-CoA metabolism.</text>
</comment>
<keyword evidence="3" id="KW-0413">Isomerase</keyword>
<dbReference type="InterPro" id="IPR051785">
    <property type="entry name" value="MMCE/EMCE_epimerase"/>
</dbReference>
<organism evidence="11 12">
    <name type="scientific">Trichinella spiralis</name>
    <name type="common">Trichina worm</name>
    <dbReference type="NCBI Taxonomy" id="6334"/>
    <lineage>
        <taxon>Eukaryota</taxon>
        <taxon>Metazoa</taxon>
        <taxon>Ecdysozoa</taxon>
        <taxon>Nematoda</taxon>
        <taxon>Enoplea</taxon>
        <taxon>Dorylaimia</taxon>
        <taxon>Trichinellida</taxon>
        <taxon>Trichinellidae</taxon>
        <taxon>Trichinella</taxon>
    </lineage>
</organism>
<evidence type="ECO:0000256" key="7">
    <source>
        <dbReference type="ARBA" id="ARBA00066411"/>
    </source>
</evidence>
<dbReference type="InterPro" id="IPR037523">
    <property type="entry name" value="VOC_core"/>
</dbReference>
<keyword evidence="2" id="KW-0479">Metal-binding</keyword>
<protein>
    <recommendedName>
        <fullName evidence="8">Methylmalonyl-CoA epimerase, mitochondrial</fullName>
        <ecNumber evidence="7">5.1.99.1</ecNumber>
    </recommendedName>
    <alternativeName>
        <fullName evidence="9">DL-methylmalonyl-CoA racemase</fullName>
    </alternativeName>
</protein>
<dbReference type="GO" id="GO:0005739">
    <property type="term" value="C:mitochondrion"/>
    <property type="evidence" value="ECO:0007669"/>
    <property type="project" value="TreeGrafter"/>
</dbReference>
<dbReference type="AlphaFoldDB" id="A0A0V1BCS8"/>